<dbReference type="Proteomes" id="UP000188268">
    <property type="component" value="Unassembled WGS sequence"/>
</dbReference>
<keyword evidence="2" id="KW-1185">Reference proteome</keyword>
<dbReference type="AlphaFoldDB" id="A0A1R3FXT6"/>
<dbReference type="EMBL" id="AWWV01016103">
    <property type="protein sequence ID" value="OMO50576.1"/>
    <property type="molecule type" value="Genomic_DNA"/>
</dbReference>
<protein>
    <submittedName>
        <fullName evidence="1">Uncharacterized protein</fullName>
    </submittedName>
</protein>
<evidence type="ECO:0000313" key="1">
    <source>
        <dbReference type="EMBL" id="OMO50576.1"/>
    </source>
</evidence>
<gene>
    <name evidence="1" type="ORF">CCACVL1_30370</name>
</gene>
<organism evidence="1 2">
    <name type="scientific">Corchorus capsularis</name>
    <name type="common">Jute</name>
    <dbReference type="NCBI Taxonomy" id="210143"/>
    <lineage>
        <taxon>Eukaryota</taxon>
        <taxon>Viridiplantae</taxon>
        <taxon>Streptophyta</taxon>
        <taxon>Embryophyta</taxon>
        <taxon>Tracheophyta</taxon>
        <taxon>Spermatophyta</taxon>
        <taxon>Magnoliopsida</taxon>
        <taxon>eudicotyledons</taxon>
        <taxon>Gunneridae</taxon>
        <taxon>Pentapetalae</taxon>
        <taxon>rosids</taxon>
        <taxon>malvids</taxon>
        <taxon>Malvales</taxon>
        <taxon>Malvaceae</taxon>
        <taxon>Grewioideae</taxon>
        <taxon>Apeibeae</taxon>
        <taxon>Corchorus</taxon>
    </lineage>
</organism>
<dbReference type="Gramene" id="OMO50576">
    <property type="protein sequence ID" value="OMO50576"/>
    <property type="gene ID" value="CCACVL1_30370"/>
</dbReference>
<name>A0A1R3FXT6_COCAP</name>
<reference evidence="1 2" key="1">
    <citation type="submission" date="2013-09" db="EMBL/GenBank/DDBJ databases">
        <title>Corchorus capsularis genome sequencing.</title>
        <authorList>
            <person name="Alam M."/>
            <person name="Haque M.S."/>
            <person name="Islam M.S."/>
            <person name="Emdad E.M."/>
            <person name="Islam M.M."/>
            <person name="Ahmed B."/>
            <person name="Halim A."/>
            <person name="Hossen Q.M.M."/>
            <person name="Hossain M.Z."/>
            <person name="Ahmed R."/>
            <person name="Khan M.M."/>
            <person name="Islam R."/>
            <person name="Rashid M.M."/>
            <person name="Khan S.A."/>
            <person name="Rahman M.S."/>
            <person name="Alam M."/>
        </authorList>
    </citation>
    <scope>NUCLEOTIDE SEQUENCE [LARGE SCALE GENOMIC DNA]</scope>
    <source>
        <strain evidence="2">cv. CVL-1</strain>
        <tissue evidence="1">Whole seedling</tissue>
    </source>
</reference>
<evidence type="ECO:0000313" key="2">
    <source>
        <dbReference type="Proteomes" id="UP000188268"/>
    </source>
</evidence>
<feature type="non-terminal residue" evidence="1">
    <location>
        <position position="1"/>
    </location>
</feature>
<accession>A0A1R3FXT6</accession>
<dbReference type="STRING" id="210143.A0A1R3FXT6"/>
<sequence>GKNVSSHGRTLKRVYQVYGCVVTSRDMVAHKDAS</sequence>
<proteinExistence type="predicted"/>
<comment type="caution">
    <text evidence="1">The sequence shown here is derived from an EMBL/GenBank/DDBJ whole genome shotgun (WGS) entry which is preliminary data.</text>
</comment>